<dbReference type="Proteomes" id="UP000735302">
    <property type="component" value="Unassembled WGS sequence"/>
</dbReference>
<sequence length="79" mass="9305">MLPPYAVYNGVNLYKDWIVDEPKHAAYIPSTNSWMEGELYLDWFEKIFLKRTQDVKDKPKECLFFMATPPFSPWPSSGK</sequence>
<dbReference type="InterPro" id="IPR004875">
    <property type="entry name" value="DDE_SF_endonuclease_dom"/>
</dbReference>
<dbReference type="AlphaFoldDB" id="A0AAV4CQR6"/>
<dbReference type="GO" id="GO:0003676">
    <property type="term" value="F:nucleic acid binding"/>
    <property type="evidence" value="ECO:0007669"/>
    <property type="project" value="InterPro"/>
</dbReference>
<keyword evidence="3" id="KW-1185">Reference proteome</keyword>
<evidence type="ECO:0000313" key="3">
    <source>
        <dbReference type="Proteomes" id="UP000735302"/>
    </source>
</evidence>
<protein>
    <submittedName>
        <fullName evidence="2">Zinc finger, cchc-type</fullName>
    </submittedName>
</protein>
<comment type="caution">
    <text evidence="2">The sequence shown here is derived from an EMBL/GenBank/DDBJ whole genome shotgun (WGS) entry which is preliminary data.</text>
</comment>
<organism evidence="2 3">
    <name type="scientific">Plakobranchus ocellatus</name>
    <dbReference type="NCBI Taxonomy" id="259542"/>
    <lineage>
        <taxon>Eukaryota</taxon>
        <taxon>Metazoa</taxon>
        <taxon>Spiralia</taxon>
        <taxon>Lophotrochozoa</taxon>
        <taxon>Mollusca</taxon>
        <taxon>Gastropoda</taxon>
        <taxon>Heterobranchia</taxon>
        <taxon>Euthyneura</taxon>
        <taxon>Panpulmonata</taxon>
        <taxon>Sacoglossa</taxon>
        <taxon>Placobranchoidea</taxon>
        <taxon>Plakobranchidae</taxon>
        <taxon>Plakobranchus</taxon>
    </lineage>
</organism>
<feature type="domain" description="DDE-1" evidence="1">
    <location>
        <begin position="2"/>
        <end position="57"/>
    </location>
</feature>
<name>A0AAV4CQR6_9GAST</name>
<evidence type="ECO:0000313" key="2">
    <source>
        <dbReference type="EMBL" id="GFO34195.1"/>
    </source>
</evidence>
<proteinExistence type="predicted"/>
<dbReference type="EMBL" id="BLXT01006878">
    <property type="protein sequence ID" value="GFO34195.1"/>
    <property type="molecule type" value="Genomic_DNA"/>
</dbReference>
<dbReference type="Pfam" id="PF03184">
    <property type="entry name" value="DDE_1"/>
    <property type="match status" value="1"/>
</dbReference>
<reference evidence="2 3" key="1">
    <citation type="journal article" date="2021" name="Elife">
        <title>Chloroplast acquisition without the gene transfer in kleptoplastic sea slugs, Plakobranchus ocellatus.</title>
        <authorList>
            <person name="Maeda T."/>
            <person name="Takahashi S."/>
            <person name="Yoshida T."/>
            <person name="Shimamura S."/>
            <person name="Takaki Y."/>
            <person name="Nagai Y."/>
            <person name="Toyoda A."/>
            <person name="Suzuki Y."/>
            <person name="Arimoto A."/>
            <person name="Ishii H."/>
            <person name="Satoh N."/>
            <person name="Nishiyama T."/>
            <person name="Hasebe M."/>
            <person name="Maruyama T."/>
            <person name="Minagawa J."/>
            <person name="Obokata J."/>
            <person name="Shigenobu S."/>
        </authorList>
    </citation>
    <scope>NUCLEOTIDE SEQUENCE [LARGE SCALE GENOMIC DNA]</scope>
</reference>
<accession>A0AAV4CQR6</accession>
<gene>
    <name evidence="2" type="ORF">PoB_006070000</name>
</gene>
<evidence type="ECO:0000259" key="1">
    <source>
        <dbReference type="Pfam" id="PF03184"/>
    </source>
</evidence>